<feature type="transmembrane region" description="Helical" evidence="6">
    <location>
        <begin position="175"/>
        <end position="196"/>
    </location>
</feature>
<dbReference type="KEGG" id="gai:IMCC3135_20150"/>
<dbReference type="Proteomes" id="UP000250079">
    <property type="component" value="Chromosome"/>
</dbReference>
<keyword evidence="4 6" id="KW-1133">Transmembrane helix</keyword>
<evidence type="ECO:0000313" key="9">
    <source>
        <dbReference type="Proteomes" id="UP000250079"/>
    </source>
</evidence>
<dbReference type="AlphaFoldDB" id="A0A2Z2NWK2"/>
<dbReference type="PANTHER" id="PTHR42920">
    <property type="entry name" value="OS03G0707200 PROTEIN-RELATED"/>
    <property type="match status" value="1"/>
</dbReference>
<dbReference type="InterPro" id="IPR037185">
    <property type="entry name" value="EmrE-like"/>
</dbReference>
<gene>
    <name evidence="8" type="primary">rhtA</name>
    <name evidence="8" type="ORF">IMCC3135_20150</name>
</gene>
<accession>A0A2Z2NWK2</accession>
<evidence type="ECO:0000256" key="2">
    <source>
        <dbReference type="ARBA" id="ARBA00022475"/>
    </source>
</evidence>
<dbReference type="Pfam" id="PF00892">
    <property type="entry name" value="EamA"/>
    <property type="match status" value="1"/>
</dbReference>
<feature type="transmembrane region" description="Helical" evidence="6">
    <location>
        <begin position="92"/>
        <end position="112"/>
    </location>
</feature>
<comment type="subcellular location">
    <subcellularLocation>
        <location evidence="1">Cell membrane</location>
        <topology evidence="1">Multi-pass membrane protein</topology>
    </subcellularLocation>
</comment>
<feature type="transmembrane region" description="Helical" evidence="6">
    <location>
        <begin position="12"/>
        <end position="32"/>
    </location>
</feature>
<dbReference type="OrthoDB" id="9815120at2"/>
<feature type="transmembrane region" description="Helical" evidence="6">
    <location>
        <begin position="202"/>
        <end position="221"/>
    </location>
</feature>
<evidence type="ECO:0000256" key="6">
    <source>
        <dbReference type="SAM" id="Phobius"/>
    </source>
</evidence>
<feature type="transmembrane region" description="Helical" evidence="6">
    <location>
        <begin position="119"/>
        <end position="137"/>
    </location>
</feature>
<dbReference type="SUPFAM" id="SSF103481">
    <property type="entry name" value="Multidrug resistance efflux transporter EmrE"/>
    <property type="match status" value="2"/>
</dbReference>
<dbReference type="RefSeq" id="WP_088919191.1">
    <property type="nucleotide sequence ID" value="NZ_CP018632.1"/>
</dbReference>
<dbReference type="PANTHER" id="PTHR42920:SF5">
    <property type="entry name" value="EAMA DOMAIN-CONTAINING PROTEIN"/>
    <property type="match status" value="1"/>
</dbReference>
<feature type="domain" description="EamA" evidence="7">
    <location>
        <begin position="143"/>
        <end position="276"/>
    </location>
</feature>
<reference evidence="8 9" key="1">
    <citation type="submission" date="2016-12" db="EMBL/GenBank/DDBJ databases">
        <authorList>
            <person name="Song W.-J."/>
            <person name="Kurnit D.M."/>
        </authorList>
    </citation>
    <scope>NUCLEOTIDE SEQUENCE [LARGE SCALE GENOMIC DNA]</scope>
    <source>
        <strain evidence="8 9">IMCC3135</strain>
    </source>
</reference>
<dbReference type="InterPro" id="IPR051258">
    <property type="entry name" value="Diverse_Substrate_Transporter"/>
</dbReference>
<evidence type="ECO:0000313" key="8">
    <source>
        <dbReference type="EMBL" id="ASJ74108.1"/>
    </source>
</evidence>
<organism evidence="8 9">
    <name type="scientific">Granulosicoccus antarcticus IMCC3135</name>
    <dbReference type="NCBI Taxonomy" id="1192854"/>
    <lineage>
        <taxon>Bacteria</taxon>
        <taxon>Pseudomonadati</taxon>
        <taxon>Pseudomonadota</taxon>
        <taxon>Gammaproteobacteria</taxon>
        <taxon>Chromatiales</taxon>
        <taxon>Granulosicoccaceae</taxon>
        <taxon>Granulosicoccus</taxon>
    </lineage>
</organism>
<dbReference type="InterPro" id="IPR000620">
    <property type="entry name" value="EamA_dom"/>
</dbReference>
<dbReference type="EMBL" id="CP018632">
    <property type="protein sequence ID" value="ASJ74108.1"/>
    <property type="molecule type" value="Genomic_DNA"/>
</dbReference>
<feature type="transmembrane region" description="Helical" evidence="6">
    <location>
        <begin position="68"/>
        <end position="86"/>
    </location>
</feature>
<feature type="transmembrane region" description="Helical" evidence="6">
    <location>
        <begin position="233"/>
        <end position="253"/>
    </location>
</feature>
<feature type="transmembrane region" description="Helical" evidence="6">
    <location>
        <begin position="143"/>
        <end position="163"/>
    </location>
</feature>
<name>A0A2Z2NWK2_9GAMM</name>
<evidence type="ECO:0000256" key="3">
    <source>
        <dbReference type="ARBA" id="ARBA00022692"/>
    </source>
</evidence>
<keyword evidence="5 6" id="KW-0472">Membrane</keyword>
<feature type="transmembrane region" description="Helical" evidence="6">
    <location>
        <begin position="38"/>
        <end position="56"/>
    </location>
</feature>
<evidence type="ECO:0000256" key="5">
    <source>
        <dbReference type="ARBA" id="ARBA00023136"/>
    </source>
</evidence>
<evidence type="ECO:0000256" key="4">
    <source>
        <dbReference type="ARBA" id="ARBA00022989"/>
    </source>
</evidence>
<keyword evidence="3 6" id="KW-0812">Transmembrane</keyword>
<proteinExistence type="predicted"/>
<sequence length="284" mass="29245">MINSIPPQGLVLLSIVAIQVGAAVAIHLFPVLGASGTVAVRIIFSAILLGLAARTGLRTLVQTFRLHWKLLVVFGLSIAAMNLFFYQALARIPLGAAVAFEFIGPLGVAALASRRLTQFAWIALAALGIVLLSPLSGADLDPIGILFALMAGTGWACFIIFAGRVGKLIPGNDGLAIGMAVAALAMIPFALPVAGILVTNPLILLASIGVALLSTTIPFTFEFTALKRLPARTYGVLVSLEPGVAALVGALLLGERIGLQGMIAITCVIIAAIGITLSDARTPP</sequence>
<feature type="transmembrane region" description="Helical" evidence="6">
    <location>
        <begin position="259"/>
        <end position="278"/>
    </location>
</feature>
<keyword evidence="2" id="KW-1003">Cell membrane</keyword>
<dbReference type="GO" id="GO:0005886">
    <property type="term" value="C:plasma membrane"/>
    <property type="evidence" value="ECO:0007669"/>
    <property type="project" value="UniProtKB-SubCell"/>
</dbReference>
<keyword evidence="9" id="KW-1185">Reference proteome</keyword>
<protein>
    <submittedName>
        <fullName evidence="8">Threonine/homoserine exporter RhtA</fullName>
    </submittedName>
</protein>
<evidence type="ECO:0000259" key="7">
    <source>
        <dbReference type="Pfam" id="PF00892"/>
    </source>
</evidence>
<evidence type="ECO:0000256" key="1">
    <source>
        <dbReference type="ARBA" id="ARBA00004651"/>
    </source>
</evidence>